<dbReference type="EMBL" id="JBGBZA010000002">
    <property type="protein sequence ID" value="MEY9317011.1"/>
    <property type="molecule type" value="Genomic_DNA"/>
</dbReference>
<keyword evidence="4" id="KW-1185">Reference proteome</keyword>
<evidence type="ECO:0000256" key="1">
    <source>
        <dbReference type="ARBA" id="ARBA00023125"/>
    </source>
</evidence>
<keyword evidence="1" id="KW-0238">DNA-binding</keyword>
<evidence type="ECO:0000313" key="3">
    <source>
        <dbReference type="EMBL" id="MEY9317011.1"/>
    </source>
</evidence>
<gene>
    <name evidence="3" type="ORF">ABIF29_003810</name>
</gene>
<comment type="caution">
    <text evidence="3">The sequence shown here is derived from an EMBL/GenBank/DDBJ whole genome shotgun (WGS) entry which is preliminary data.</text>
</comment>
<organism evidence="3 4">
    <name type="scientific">Bradyrhizobium elkanii</name>
    <dbReference type="NCBI Taxonomy" id="29448"/>
    <lineage>
        <taxon>Bacteria</taxon>
        <taxon>Pseudomonadati</taxon>
        <taxon>Pseudomonadota</taxon>
        <taxon>Alphaproteobacteria</taxon>
        <taxon>Hyphomicrobiales</taxon>
        <taxon>Nitrobacteraceae</taxon>
        <taxon>Bradyrhizobium</taxon>
    </lineage>
</organism>
<dbReference type="SUPFAM" id="SSF47823">
    <property type="entry name" value="lambda integrase-like, N-terminal domain"/>
    <property type="match status" value="1"/>
</dbReference>
<dbReference type="Proteomes" id="UP001565471">
    <property type="component" value="Unassembled WGS sequence"/>
</dbReference>
<proteinExistence type="predicted"/>
<reference evidence="3 4" key="1">
    <citation type="submission" date="2024-07" db="EMBL/GenBank/DDBJ databases">
        <title>Genomic Encyclopedia of Type Strains, Phase V (KMG-V): Genome sequencing to study the core and pangenomes of soil and plant-associated prokaryotes.</title>
        <authorList>
            <person name="Whitman W."/>
        </authorList>
    </citation>
    <scope>NUCLEOTIDE SEQUENCE [LARGE SCALE GENOMIC DNA]</scope>
    <source>
        <strain evidence="3 4">USDA 415</strain>
    </source>
</reference>
<evidence type="ECO:0000256" key="2">
    <source>
        <dbReference type="SAM" id="Coils"/>
    </source>
</evidence>
<protein>
    <submittedName>
        <fullName evidence="3">Uncharacterized protein</fullName>
    </submittedName>
</protein>
<evidence type="ECO:0000313" key="4">
    <source>
        <dbReference type="Proteomes" id="UP001565471"/>
    </source>
</evidence>
<dbReference type="RefSeq" id="WP_016846137.1">
    <property type="nucleotide sequence ID" value="NZ_CP126026.1"/>
</dbReference>
<dbReference type="Gene3D" id="1.10.150.130">
    <property type="match status" value="1"/>
</dbReference>
<dbReference type="InterPro" id="IPR010998">
    <property type="entry name" value="Integrase_recombinase_N"/>
</dbReference>
<accession>A0ABV4F0W4</accession>
<name>A0ABV4F0W4_BRAEL</name>
<feature type="coiled-coil region" evidence="2">
    <location>
        <begin position="109"/>
        <end position="136"/>
    </location>
</feature>
<keyword evidence="2" id="KW-0175">Coiled coil</keyword>
<sequence length="137" mass="15485">MKRFRAWCALMSHHHLPATPFVVASFIGDNGGLKPDELFAEVAAIDEQHQALGYAPPGRSDVALKAFDAVHPVEPPRSWPKEEKRRFLELPHDLQVYFAEHEDRREKEIKRAFSEAAAARQKLEEMEANGARQANAS</sequence>